<dbReference type="Pfam" id="PF01266">
    <property type="entry name" value="DAO"/>
    <property type="match status" value="1"/>
</dbReference>
<organism evidence="3 4">
    <name type="scientific">Saccharothrix saharensis</name>
    <dbReference type="NCBI Taxonomy" id="571190"/>
    <lineage>
        <taxon>Bacteria</taxon>
        <taxon>Bacillati</taxon>
        <taxon>Actinomycetota</taxon>
        <taxon>Actinomycetes</taxon>
        <taxon>Pseudonocardiales</taxon>
        <taxon>Pseudonocardiaceae</taxon>
        <taxon>Saccharothrix</taxon>
    </lineage>
</organism>
<dbReference type="GO" id="GO:0005737">
    <property type="term" value="C:cytoplasm"/>
    <property type="evidence" value="ECO:0007669"/>
    <property type="project" value="TreeGrafter"/>
</dbReference>
<dbReference type="Gene3D" id="3.30.9.10">
    <property type="entry name" value="D-Amino Acid Oxidase, subunit A, domain 2"/>
    <property type="match status" value="1"/>
</dbReference>
<dbReference type="Proteomes" id="UP000316628">
    <property type="component" value="Unassembled WGS sequence"/>
</dbReference>
<dbReference type="InterPro" id="IPR036188">
    <property type="entry name" value="FAD/NAD-bd_sf"/>
</dbReference>
<evidence type="ECO:0000313" key="4">
    <source>
        <dbReference type="Proteomes" id="UP000316628"/>
    </source>
</evidence>
<dbReference type="RefSeq" id="WP_141974609.1">
    <property type="nucleotide sequence ID" value="NZ_VFPP01000001.1"/>
</dbReference>
<sequence>MVAHVVVIGAGVYGSSVAAALARRGARVTVVDAGAPAGGTSGATFSWTNSCGKQPRSYHDLNVTGMEAHRRLAADVPHGDWYHETGNLEWAAAEADREALSGKVATVLAYGYEARWLDRAEALALEPDLDPAALPEDGIAYFPREGWVEPTRLVAHLLAAAVAAGAEVVRDDAVTGLEVTGGGVRAVRLASGRRLTTDAVVDCAGPQAARIAALAGLALPMRNTRGVLVYTSPVAVAVSRVVHAPQVHLRPDGGGRLLLHTPDVDGAAHVSDTGAVTVDQAAVDVVVEAGRALYPGARGMTAESVRVGERPIPADGLPVLGRVAELPNFHFAVSHSGATLSLHAGGLVAAEVLGEDRDDALAPFRFERTAVH</sequence>
<comment type="caution">
    <text evidence="3">The sequence shown here is derived from an EMBL/GenBank/DDBJ whole genome shotgun (WGS) entry which is preliminary data.</text>
</comment>
<dbReference type="Gene3D" id="3.50.50.60">
    <property type="entry name" value="FAD/NAD(P)-binding domain"/>
    <property type="match status" value="1"/>
</dbReference>
<dbReference type="AlphaFoldDB" id="A0A543J4L1"/>
<dbReference type="PANTHER" id="PTHR13847:SF289">
    <property type="entry name" value="GLYCINE OXIDASE"/>
    <property type="match status" value="1"/>
</dbReference>
<name>A0A543J4L1_9PSEU</name>
<dbReference type="OrthoDB" id="4775411at2"/>
<proteinExistence type="predicted"/>
<evidence type="ECO:0000313" key="3">
    <source>
        <dbReference type="EMBL" id="TQM77770.1"/>
    </source>
</evidence>
<dbReference type="EMBL" id="VFPP01000001">
    <property type="protein sequence ID" value="TQM77770.1"/>
    <property type="molecule type" value="Genomic_DNA"/>
</dbReference>
<dbReference type="GO" id="GO:0016491">
    <property type="term" value="F:oxidoreductase activity"/>
    <property type="evidence" value="ECO:0007669"/>
    <property type="project" value="UniProtKB-KW"/>
</dbReference>
<accession>A0A543J4L1</accession>
<dbReference type="PANTHER" id="PTHR13847">
    <property type="entry name" value="SARCOSINE DEHYDROGENASE-RELATED"/>
    <property type="match status" value="1"/>
</dbReference>
<evidence type="ECO:0000256" key="1">
    <source>
        <dbReference type="ARBA" id="ARBA00023002"/>
    </source>
</evidence>
<dbReference type="SUPFAM" id="SSF51905">
    <property type="entry name" value="FAD/NAD(P)-binding domain"/>
    <property type="match status" value="1"/>
</dbReference>
<evidence type="ECO:0000259" key="2">
    <source>
        <dbReference type="Pfam" id="PF01266"/>
    </source>
</evidence>
<gene>
    <name evidence="3" type="ORF">FHX81_0004</name>
</gene>
<feature type="domain" description="FAD dependent oxidoreductase" evidence="2">
    <location>
        <begin position="4"/>
        <end position="350"/>
    </location>
</feature>
<protein>
    <submittedName>
        <fullName evidence="3">Glycine/D-amino acid oxidase-like deaminating enzyme</fullName>
    </submittedName>
</protein>
<dbReference type="InterPro" id="IPR006076">
    <property type="entry name" value="FAD-dep_OxRdtase"/>
</dbReference>
<keyword evidence="1" id="KW-0560">Oxidoreductase</keyword>
<reference evidence="3 4" key="1">
    <citation type="submission" date="2019-06" db="EMBL/GenBank/DDBJ databases">
        <title>Sequencing the genomes of 1000 actinobacteria strains.</title>
        <authorList>
            <person name="Klenk H.-P."/>
        </authorList>
    </citation>
    <scope>NUCLEOTIDE SEQUENCE [LARGE SCALE GENOMIC DNA]</scope>
    <source>
        <strain evidence="3 4">DSM 45456</strain>
    </source>
</reference>
<keyword evidence="4" id="KW-1185">Reference proteome</keyword>